<reference evidence="1" key="1">
    <citation type="submission" date="2016-09" db="EMBL/GenBank/DDBJ databases">
        <authorList>
            <person name="Capua I."/>
            <person name="De Benedictis P."/>
            <person name="Joannis T."/>
            <person name="Lombin L.H."/>
            <person name="Cattoli G."/>
        </authorList>
    </citation>
    <scope>NUCLEOTIDE SEQUENCE</scope>
    <source>
        <strain evidence="1">B9</strain>
    </source>
</reference>
<evidence type="ECO:0000313" key="1">
    <source>
        <dbReference type="EMBL" id="SCU73468.1"/>
    </source>
</evidence>
<name>A0A1K0J6C9_CUPNE</name>
<dbReference type="AlphaFoldDB" id="A0A1K0J6C9"/>
<proteinExistence type="predicted"/>
<organism evidence="1">
    <name type="scientific">Cupriavidus necator</name>
    <name type="common">Alcaligenes eutrophus</name>
    <name type="synonym">Ralstonia eutropha</name>
    <dbReference type="NCBI Taxonomy" id="106590"/>
    <lineage>
        <taxon>Bacteria</taxon>
        <taxon>Pseudomonadati</taxon>
        <taxon>Pseudomonadota</taxon>
        <taxon>Betaproteobacteria</taxon>
        <taxon>Burkholderiales</taxon>
        <taxon>Burkholderiaceae</taxon>
        <taxon>Cupriavidus</taxon>
    </lineage>
</organism>
<sequence length="128" mass="13445">MTAISQKDFFEAMTAATAAPAPSASPAALTDIVRDLEKCHTGQRYGDDKRGGMTEYTRGFGDCLAALKRALLAASPADQLEDARKLLTAASHALRSYQYGNAATDLAESIADRIDAAMSASKEGESNG</sequence>
<gene>
    <name evidence="1" type="ORF">CNECB9_1150012</name>
</gene>
<accession>A0A1K0J6C9</accession>
<dbReference type="EMBL" id="FMSH01000019">
    <property type="protein sequence ID" value="SCU73468.1"/>
    <property type="molecule type" value="Genomic_DNA"/>
</dbReference>
<protein>
    <submittedName>
        <fullName evidence="1">Uncharacterized protein</fullName>
    </submittedName>
</protein>